<organism evidence="2 3">
    <name type="scientific">Fraxinus pennsylvanica</name>
    <dbReference type="NCBI Taxonomy" id="56036"/>
    <lineage>
        <taxon>Eukaryota</taxon>
        <taxon>Viridiplantae</taxon>
        <taxon>Streptophyta</taxon>
        <taxon>Embryophyta</taxon>
        <taxon>Tracheophyta</taxon>
        <taxon>Spermatophyta</taxon>
        <taxon>Magnoliopsida</taxon>
        <taxon>eudicotyledons</taxon>
        <taxon>Gunneridae</taxon>
        <taxon>Pentapetalae</taxon>
        <taxon>asterids</taxon>
        <taxon>lamiids</taxon>
        <taxon>Lamiales</taxon>
        <taxon>Oleaceae</taxon>
        <taxon>Oleeae</taxon>
        <taxon>Fraxinus</taxon>
    </lineage>
</organism>
<dbReference type="Proteomes" id="UP000834106">
    <property type="component" value="Chromosome 5"/>
</dbReference>
<dbReference type="Gene3D" id="2.60.40.150">
    <property type="entry name" value="C2 domain"/>
    <property type="match status" value="1"/>
</dbReference>
<keyword evidence="3" id="KW-1185">Reference proteome</keyword>
<evidence type="ECO:0000313" key="3">
    <source>
        <dbReference type="Proteomes" id="UP000834106"/>
    </source>
</evidence>
<feature type="compositionally biased region" description="Acidic residues" evidence="1">
    <location>
        <begin position="55"/>
        <end position="84"/>
    </location>
</feature>
<sequence length="107" mass="11576">MSKFQAPAEGNHNLTSYCLCDSWIGCDAKSSIKLKVLKRSRAAGTRGMVAADELPALEDGGDEVDEEDEYDDDYESEYSEDDEVANGTAHVRGDDSSSSDGSESEEN</sequence>
<dbReference type="AlphaFoldDB" id="A0AAD2DSJ1"/>
<dbReference type="PANTHER" id="PTHR24075">
    <property type="entry name" value="SEC63 DOMAIN-CONTAINING"/>
    <property type="match status" value="1"/>
</dbReference>
<dbReference type="GO" id="GO:0006614">
    <property type="term" value="P:SRP-dependent cotranslational protein targeting to membrane"/>
    <property type="evidence" value="ECO:0007669"/>
    <property type="project" value="TreeGrafter"/>
</dbReference>
<dbReference type="InterPro" id="IPR014756">
    <property type="entry name" value="Ig_E-set"/>
</dbReference>
<dbReference type="GO" id="GO:0008320">
    <property type="term" value="F:protein transmembrane transporter activity"/>
    <property type="evidence" value="ECO:0007669"/>
    <property type="project" value="TreeGrafter"/>
</dbReference>
<dbReference type="InterPro" id="IPR035892">
    <property type="entry name" value="C2_domain_sf"/>
</dbReference>
<dbReference type="GO" id="GO:0031207">
    <property type="term" value="C:Sec62/Sec63 complex"/>
    <property type="evidence" value="ECO:0007669"/>
    <property type="project" value="TreeGrafter"/>
</dbReference>
<reference evidence="2" key="1">
    <citation type="submission" date="2023-05" db="EMBL/GenBank/DDBJ databases">
        <authorList>
            <person name="Huff M."/>
        </authorList>
    </citation>
    <scope>NUCLEOTIDE SEQUENCE</scope>
</reference>
<dbReference type="EMBL" id="OU503040">
    <property type="protein sequence ID" value="CAI9762131.1"/>
    <property type="molecule type" value="Genomic_DNA"/>
</dbReference>
<protein>
    <submittedName>
        <fullName evidence="2">Uncharacterized protein</fullName>
    </submittedName>
</protein>
<gene>
    <name evidence="2" type="ORF">FPE_LOCUS9561</name>
</gene>
<feature type="region of interest" description="Disordered" evidence="1">
    <location>
        <begin position="45"/>
        <end position="107"/>
    </location>
</feature>
<accession>A0AAD2DSJ1</accession>
<dbReference type="GO" id="GO:0006620">
    <property type="term" value="P:post-translational protein targeting to endoplasmic reticulum membrane"/>
    <property type="evidence" value="ECO:0007669"/>
    <property type="project" value="TreeGrafter"/>
</dbReference>
<evidence type="ECO:0000256" key="1">
    <source>
        <dbReference type="SAM" id="MobiDB-lite"/>
    </source>
</evidence>
<dbReference type="PANTHER" id="PTHR24075:SF0">
    <property type="entry name" value="TRANSLOCATION PROTEIN SEC63 HOMOLOG"/>
    <property type="match status" value="1"/>
</dbReference>
<dbReference type="GO" id="GO:0003723">
    <property type="term" value="F:RNA binding"/>
    <property type="evidence" value="ECO:0007669"/>
    <property type="project" value="TreeGrafter"/>
</dbReference>
<evidence type="ECO:0000313" key="2">
    <source>
        <dbReference type="EMBL" id="CAI9762131.1"/>
    </source>
</evidence>
<dbReference type="SUPFAM" id="SSF81296">
    <property type="entry name" value="E set domains"/>
    <property type="match status" value="1"/>
</dbReference>
<proteinExistence type="predicted"/>
<name>A0AAD2DSJ1_9LAMI</name>